<evidence type="ECO:0000256" key="1">
    <source>
        <dbReference type="SAM" id="MobiDB-lite"/>
    </source>
</evidence>
<organism evidence="2 3">
    <name type="scientific">Vespula maculifrons</name>
    <name type="common">Eastern yellow jacket</name>
    <name type="synonym">Wasp</name>
    <dbReference type="NCBI Taxonomy" id="7453"/>
    <lineage>
        <taxon>Eukaryota</taxon>
        <taxon>Metazoa</taxon>
        <taxon>Ecdysozoa</taxon>
        <taxon>Arthropoda</taxon>
        <taxon>Hexapoda</taxon>
        <taxon>Insecta</taxon>
        <taxon>Pterygota</taxon>
        <taxon>Neoptera</taxon>
        <taxon>Endopterygota</taxon>
        <taxon>Hymenoptera</taxon>
        <taxon>Apocrita</taxon>
        <taxon>Aculeata</taxon>
        <taxon>Vespoidea</taxon>
        <taxon>Vespidae</taxon>
        <taxon>Vespinae</taxon>
        <taxon>Vespula</taxon>
    </lineage>
</organism>
<name>A0ABD2BBR6_VESMC</name>
<comment type="caution">
    <text evidence="2">The sequence shown here is derived from an EMBL/GenBank/DDBJ whole genome shotgun (WGS) entry which is preliminary data.</text>
</comment>
<dbReference type="EMBL" id="JAYRBN010000091">
    <property type="protein sequence ID" value="KAL2730110.1"/>
    <property type="molecule type" value="Genomic_DNA"/>
</dbReference>
<protein>
    <submittedName>
        <fullName evidence="2">Uncharacterized protein</fullName>
    </submittedName>
</protein>
<dbReference type="AlphaFoldDB" id="A0ABD2BBR6"/>
<sequence length="125" mass="13827">MTRNKSNAPAIRNAPSKNTLLLTPTNRRTLLRDATRGFLSGSEQSISWIRNAHYAASEVYLENVATKSEREKEGHLKHAFKGIKHTKEEGFPPIRRQESPTHTAMSKSLAGAEDLLRTSGVSLSA</sequence>
<evidence type="ECO:0000313" key="3">
    <source>
        <dbReference type="Proteomes" id="UP001607303"/>
    </source>
</evidence>
<dbReference type="Proteomes" id="UP001607303">
    <property type="component" value="Unassembled WGS sequence"/>
</dbReference>
<gene>
    <name evidence="2" type="ORF">V1477_015921</name>
</gene>
<proteinExistence type="predicted"/>
<feature type="region of interest" description="Disordered" evidence="1">
    <location>
        <begin position="80"/>
        <end position="112"/>
    </location>
</feature>
<reference evidence="2 3" key="1">
    <citation type="journal article" date="2024" name="Ann. Entomol. Soc. Am.">
        <title>Genomic analyses of the southern and eastern yellowjacket wasps (Hymenoptera: Vespidae) reveal evolutionary signatures of social life.</title>
        <authorList>
            <person name="Catto M.A."/>
            <person name="Caine P.B."/>
            <person name="Orr S.E."/>
            <person name="Hunt B.G."/>
            <person name="Goodisman M.A.D."/>
        </authorList>
    </citation>
    <scope>NUCLEOTIDE SEQUENCE [LARGE SCALE GENOMIC DNA]</scope>
    <source>
        <strain evidence="2">232</strain>
        <tissue evidence="2">Head and thorax</tissue>
    </source>
</reference>
<keyword evidence="3" id="KW-1185">Reference proteome</keyword>
<feature type="region of interest" description="Disordered" evidence="1">
    <location>
        <begin position="1"/>
        <end position="25"/>
    </location>
</feature>
<accession>A0ABD2BBR6</accession>
<evidence type="ECO:0000313" key="2">
    <source>
        <dbReference type="EMBL" id="KAL2730110.1"/>
    </source>
</evidence>
<feature type="compositionally biased region" description="Basic and acidic residues" evidence="1">
    <location>
        <begin position="85"/>
        <end position="99"/>
    </location>
</feature>